<evidence type="ECO:0000256" key="1">
    <source>
        <dbReference type="SAM" id="MobiDB-lite"/>
    </source>
</evidence>
<sequence>MTLQSRAETPERARELGRLGFLQWMMFLRSDANYPHEANRALAMAAPFETTDPAVAVFTGLVRQSLDGRAHPMAVPLPRPRRRGGARARRELL</sequence>
<dbReference type="AlphaFoldDB" id="A0A1U7D6F7"/>
<name>A0A1U7D6F7_9RHOB</name>
<dbReference type="Proteomes" id="UP000186559">
    <property type="component" value="Chromosome"/>
</dbReference>
<dbReference type="RefSeq" id="WP_017469438.1">
    <property type="nucleotide sequence ID" value="NZ_BMEW01000007.1"/>
</dbReference>
<gene>
    <name evidence="2" type="ORF">Ga0080559_TMP2896</name>
</gene>
<feature type="region of interest" description="Disordered" evidence="1">
    <location>
        <begin position="72"/>
        <end position="93"/>
    </location>
</feature>
<proteinExistence type="predicted"/>
<accession>A0A1U7D6F7</accession>
<evidence type="ECO:0000313" key="3">
    <source>
        <dbReference type="Proteomes" id="UP000186559"/>
    </source>
</evidence>
<dbReference type="OrthoDB" id="7877183at2"/>
<keyword evidence="3" id="KW-1185">Reference proteome</keyword>
<dbReference type="EMBL" id="CP014796">
    <property type="protein sequence ID" value="APX23692.1"/>
    <property type="molecule type" value="Genomic_DNA"/>
</dbReference>
<dbReference type="STRING" id="1229727.Ga0080559_TMP2896"/>
<organism evidence="2 3">
    <name type="scientific">Salipiger profundus</name>
    <dbReference type="NCBI Taxonomy" id="1229727"/>
    <lineage>
        <taxon>Bacteria</taxon>
        <taxon>Pseudomonadati</taxon>
        <taxon>Pseudomonadota</taxon>
        <taxon>Alphaproteobacteria</taxon>
        <taxon>Rhodobacterales</taxon>
        <taxon>Roseobacteraceae</taxon>
        <taxon>Salipiger</taxon>
    </lineage>
</organism>
<evidence type="ECO:0000313" key="2">
    <source>
        <dbReference type="EMBL" id="APX23692.1"/>
    </source>
</evidence>
<protein>
    <submittedName>
        <fullName evidence="2">Uncharacterized protein</fullName>
    </submittedName>
</protein>
<dbReference type="KEGG" id="tpro:Ga0080559_TMP2896"/>
<reference evidence="2 3" key="1">
    <citation type="submission" date="2016-03" db="EMBL/GenBank/DDBJ databases">
        <title>Deep-sea bacteria in the southern Pacific.</title>
        <authorList>
            <person name="Tang K."/>
        </authorList>
    </citation>
    <scope>NUCLEOTIDE SEQUENCE [LARGE SCALE GENOMIC DNA]</scope>
    <source>
        <strain evidence="2 3">JLT2016</strain>
    </source>
</reference>